<keyword evidence="3" id="KW-0479">Metal-binding</keyword>
<dbReference type="SMART" id="SM00849">
    <property type="entry name" value="Lactamase_B"/>
    <property type="match status" value="1"/>
</dbReference>
<evidence type="ECO:0000313" key="8">
    <source>
        <dbReference type="Proteomes" id="UP000192917"/>
    </source>
</evidence>
<proteinExistence type="inferred from homology"/>
<gene>
    <name evidence="7" type="ORF">SAMN05428998_12176</name>
</gene>
<dbReference type="InterPro" id="IPR036866">
    <property type="entry name" value="RibonucZ/Hydroxyglut_hydro"/>
</dbReference>
<dbReference type="Gene3D" id="3.60.15.10">
    <property type="entry name" value="Ribonuclease Z/Hydroxyacylglutathione hydrolase-like"/>
    <property type="match status" value="1"/>
</dbReference>
<organism evidence="7 8">
    <name type="scientific">Tistlia consotensis USBA 355</name>
    <dbReference type="NCBI Taxonomy" id="560819"/>
    <lineage>
        <taxon>Bacteria</taxon>
        <taxon>Pseudomonadati</taxon>
        <taxon>Pseudomonadota</taxon>
        <taxon>Alphaproteobacteria</taxon>
        <taxon>Rhodospirillales</taxon>
        <taxon>Rhodovibrionaceae</taxon>
        <taxon>Tistlia</taxon>
    </lineage>
</organism>
<evidence type="ECO:0000256" key="1">
    <source>
        <dbReference type="ARBA" id="ARBA00001947"/>
    </source>
</evidence>
<dbReference type="PANTHER" id="PTHR42978:SF2">
    <property type="entry name" value="102 KBASES UNSTABLE REGION: FROM 1 TO 119443"/>
    <property type="match status" value="1"/>
</dbReference>
<reference evidence="7 8" key="1">
    <citation type="submission" date="2017-04" db="EMBL/GenBank/DDBJ databases">
        <authorList>
            <person name="Afonso C.L."/>
            <person name="Miller P.J."/>
            <person name="Scott M.A."/>
            <person name="Spackman E."/>
            <person name="Goraichik I."/>
            <person name="Dimitrov K.M."/>
            <person name="Suarez D.L."/>
            <person name="Swayne D.E."/>
        </authorList>
    </citation>
    <scope>NUCLEOTIDE SEQUENCE [LARGE SCALE GENOMIC DNA]</scope>
    <source>
        <strain evidence="7 8">USBA 355</strain>
    </source>
</reference>
<dbReference type="InterPro" id="IPR051013">
    <property type="entry name" value="MBL_superfamily_lactonases"/>
</dbReference>
<dbReference type="EMBL" id="FWZX01000021">
    <property type="protein sequence ID" value="SMF57186.1"/>
    <property type="molecule type" value="Genomic_DNA"/>
</dbReference>
<dbReference type="STRING" id="560819.SAMN05428998_12176"/>
<evidence type="ECO:0000256" key="4">
    <source>
        <dbReference type="ARBA" id="ARBA00022801"/>
    </source>
</evidence>
<sequence>MSDTKVYLLDGGTLVIDGFHAFWNRGPGGELRFPCYAVLVEHADGTYIFDTGYDHDHVMKVLPFEKPLQTPEQTIPGALARIGKKPQDVDYVINSHYHFDHCGGNKYLTEACTLCHAKELEACSCHQPFEHLGYSDLSFAPDLAKAKAGAKDAAEPALDIYTPKFETLTGDQEIAKGLWLFETPGHTAGHYSMMVELKNRRPMLFTADACYSQKNMDMMCISSFHLDPTASLKSMQRLKDLAEKYDAELFYSHDPESFGDYIKAPGFYS</sequence>
<name>A0A1Y6CCT4_9PROT</name>
<dbReference type="PANTHER" id="PTHR42978">
    <property type="entry name" value="QUORUM-QUENCHING LACTONASE YTNP-RELATED-RELATED"/>
    <property type="match status" value="1"/>
</dbReference>
<evidence type="ECO:0000259" key="6">
    <source>
        <dbReference type="SMART" id="SM00849"/>
    </source>
</evidence>
<dbReference type="RefSeq" id="WP_085124810.1">
    <property type="nucleotide sequence ID" value="NZ_FWZX01000021.1"/>
</dbReference>
<dbReference type="AlphaFoldDB" id="A0A1Y6CCT4"/>
<evidence type="ECO:0000256" key="3">
    <source>
        <dbReference type="ARBA" id="ARBA00022723"/>
    </source>
</evidence>
<feature type="domain" description="Metallo-beta-lactamase" evidence="6">
    <location>
        <begin position="34"/>
        <end position="253"/>
    </location>
</feature>
<evidence type="ECO:0000256" key="5">
    <source>
        <dbReference type="ARBA" id="ARBA00022833"/>
    </source>
</evidence>
<keyword evidence="5" id="KW-0862">Zinc</keyword>
<comment type="cofactor">
    <cofactor evidence="1">
        <name>Zn(2+)</name>
        <dbReference type="ChEBI" id="CHEBI:29105"/>
    </cofactor>
</comment>
<accession>A0A1Y6CCT4</accession>
<dbReference type="GO" id="GO:0016787">
    <property type="term" value="F:hydrolase activity"/>
    <property type="evidence" value="ECO:0007669"/>
    <property type="project" value="UniProtKB-KW"/>
</dbReference>
<protein>
    <submittedName>
        <fullName evidence="7">4-pyridoxolactonase</fullName>
    </submittedName>
</protein>
<dbReference type="CDD" id="cd07729">
    <property type="entry name" value="AHL_lactonase_MBL-fold"/>
    <property type="match status" value="1"/>
</dbReference>
<dbReference type="InterPro" id="IPR001279">
    <property type="entry name" value="Metallo-B-lactamas"/>
</dbReference>
<comment type="similarity">
    <text evidence="2">Belongs to the metallo-beta-lactamase superfamily.</text>
</comment>
<keyword evidence="8" id="KW-1185">Reference proteome</keyword>
<dbReference type="SUPFAM" id="SSF56281">
    <property type="entry name" value="Metallo-hydrolase/oxidoreductase"/>
    <property type="match status" value="1"/>
</dbReference>
<dbReference type="Proteomes" id="UP000192917">
    <property type="component" value="Unassembled WGS sequence"/>
</dbReference>
<keyword evidence="4" id="KW-0378">Hydrolase</keyword>
<evidence type="ECO:0000256" key="2">
    <source>
        <dbReference type="ARBA" id="ARBA00007749"/>
    </source>
</evidence>
<evidence type="ECO:0000313" key="7">
    <source>
        <dbReference type="EMBL" id="SMF57186.1"/>
    </source>
</evidence>
<dbReference type="Pfam" id="PF00753">
    <property type="entry name" value="Lactamase_B"/>
    <property type="match status" value="1"/>
</dbReference>
<dbReference type="GO" id="GO:0046872">
    <property type="term" value="F:metal ion binding"/>
    <property type="evidence" value="ECO:0007669"/>
    <property type="project" value="UniProtKB-KW"/>
</dbReference>